<keyword evidence="3" id="KW-1185">Reference proteome</keyword>
<dbReference type="InterPro" id="IPR009875">
    <property type="entry name" value="PilZ_domain"/>
</dbReference>
<accession>A0A222GAK2</accession>
<dbReference type="AlphaFoldDB" id="A0A222GAK2"/>
<dbReference type="Proteomes" id="UP000202259">
    <property type="component" value="Chromosome"/>
</dbReference>
<sequence>MNKDFSKYQKIIDEFSGQVLISDFEARFNAVTKSMSKTESFLLKMELKRLAAPCSRLIDLRGHVDGECKAFEHEERIHFLDRIASVVFTEFFSRYGGYTIGVYEAVMNTENNFRVIYQKEKSKVTKSQPEDTGKILEKPQFPAQFYRFGTYYDRAEERMNFVIPIKVSIADERDFECSTSDLSIHGCKFRVNDLSTINIGQQITLRFTGLEEQYQLTDDSDLIYEVKNVTILDNMQLVGVKRVIEDLSNSDSFSKYLISFIQSNKRRYKINLDNTISALKTRSFEQFVMPKSNELPVFIEKNAKLLTPKYALTCNNNQDIYQYWQDESHYSTLYCLISQERIIRLKKLALSGKSLLVFSFIHKSKGKSYFYTADEIQLSDDPEFMQQFLGFSASKEYFSVSQLSLLDVDTSRAESHFTLSNSITQKNEYLNAPVSEEVKVLLAKTPYIVVISDVTHDETVQAYKALSYEGINTVKLKRFGHKRLSKPFSVDEVGINYRNQRQELRFTYKTPANIEIDNVISPGFSLNFSTSGLKIVLDKATALVAGNIVHLALPKLQQITSAFDLTGLPYEVIRVNRTKTIVNLRVYIEKHQHIGRKFFKALIDKNRHKLTSDEYAQSNPGLAKALRNIYSASTKLPTLVVQTSGSRYKSNVIASGDPSGKLMAQMAQLSDRESYYNLYPILGHADFMNNLTVKLKKMQNTETASSKVLYIAINPSVDRVDKAVTIKLSVELDSDELKQSFIHQALKNGQFFCVLVKLSRAGGPDMNHLNPELSYISSYAIHRGKQIEQEIWSVAGIAQVFDITQEVIFRYRLMRKG</sequence>
<feature type="domain" description="PilZ" evidence="1">
    <location>
        <begin position="154"/>
        <end position="240"/>
    </location>
</feature>
<dbReference type="KEGG" id="cber:B5D82_14220"/>
<dbReference type="EMBL" id="CP020465">
    <property type="protein sequence ID" value="ASP48821.1"/>
    <property type="molecule type" value="Genomic_DNA"/>
</dbReference>
<gene>
    <name evidence="2" type="ORF">B5D82_14220</name>
</gene>
<reference evidence="2 3" key="1">
    <citation type="submission" date="2017-08" db="EMBL/GenBank/DDBJ databases">
        <title>Complete genome of Colwellia sp. NB097-1, a psychrophile bacterium ioslated from Bering Sea.</title>
        <authorList>
            <person name="Chen X."/>
        </authorList>
    </citation>
    <scope>NUCLEOTIDE SEQUENCE [LARGE SCALE GENOMIC DNA]</scope>
    <source>
        <strain evidence="2 3">NB097-1</strain>
    </source>
</reference>
<dbReference type="Pfam" id="PF07238">
    <property type="entry name" value="PilZ"/>
    <property type="match status" value="2"/>
</dbReference>
<proteinExistence type="predicted"/>
<evidence type="ECO:0000259" key="1">
    <source>
        <dbReference type="Pfam" id="PF07238"/>
    </source>
</evidence>
<dbReference type="RefSeq" id="WP_081152436.1">
    <property type="nucleotide sequence ID" value="NZ_CP020465.1"/>
</dbReference>
<feature type="domain" description="PilZ" evidence="1">
    <location>
        <begin position="499"/>
        <end position="581"/>
    </location>
</feature>
<organism evidence="2 3">
    <name type="scientific">Cognaticolwellia beringensis</name>
    <dbReference type="NCBI Taxonomy" id="1967665"/>
    <lineage>
        <taxon>Bacteria</taxon>
        <taxon>Pseudomonadati</taxon>
        <taxon>Pseudomonadota</taxon>
        <taxon>Gammaproteobacteria</taxon>
        <taxon>Alteromonadales</taxon>
        <taxon>Colwelliaceae</taxon>
        <taxon>Cognaticolwellia</taxon>
    </lineage>
</organism>
<evidence type="ECO:0000313" key="2">
    <source>
        <dbReference type="EMBL" id="ASP48821.1"/>
    </source>
</evidence>
<protein>
    <submittedName>
        <fullName evidence="2">PilZ domain-containing protein</fullName>
    </submittedName>
</protein>
<dbReference type="GO" id="GO:0035438">
    <property type="term" value="F:cyclic-di-GMP binding"/>
    <property type="evidence" value="ECO:0007669"/>
    <property type="project" value="InterPro"/>
</dbReference>
<dbReference type="OrthoDB" id="6208912at2"/>
<dbReference type="Gene3D" id="2.40.10.220">
    <property type="entry name" value="predicted glycosyltransferase like domains"/>
    <property type="match status" value="1"/>
</dbReference>
<dbReference type="SUPFAM" id="SSF141371">
    <property type="entry name" value="PilZ domain-like"/>
    <property type="match status" value="1"/>
</dbReference>
<name>A0A222GAK2_9GAMM</name>
<evidence type="ECO:0000313" key="3">
    <source>
        <dbReference type="Proteomes" id="UP000202259"/>
    </source>
</evidence>